<sequence>MNIDLDAIARYSFSQANEVHNTFVYQGFRF</sequence>
<dbReference type="EMBL" id="CP003659">
    <property type="protein sequence ID" value="AFZ59352.1"/>
    <property type="molecule type" value="Genomic_DNA"/>
</dbReference>
<reference evidence="2" key="1">
    <citation type="journal article" date="2013" name="Proc. Natl. Acad. Sci. U.S.A.">
        <title>Improving the coverage of the cyanobacterial phylum using diversity-driven genome sequencing.</title>
        <authorList>
            <person name="Shih P.M."/>
            <person name="Wu D."/>
            <person name="Latifi A."/>
            <person name="Axen S.D."/>
            <person name="Fewer D.P."/>
            <person name="Talla E."/>
            <person name="Calteau A."/>
            <person name="Cai F."/>
            <person name="Tandeau de Marsac N."/>
            <person name="Rippka R."/>
            <person name="Herdman M."/>
            <person name="Sivonen K."/>
            <person name="Coursin T."/>
            <person name="Laurent T."/>
            <person name="Goodwin L."/>
            <person name="Nolan M."/>
            <person name="Davenport K.W."/>
            <person name="Han C.S."/>
            <person name="Rubin E.M."/>
            <person name="Eisen J.A."/>
            <person name="Woyke T."/>
            <person name="Gugger M."/>
            <person name="Kerfeld C.A."/>
        </authorList>
    </citation>
    <scope>NUCLEOTIDE SEQUENCE [LARGE SCALE GENOMIC DNA]</scope>
    <source>
        <strain evidence="2">ATCC 27899 / PCC 7122</strain>
    </source>
</reference>
<organism evidence="1 2">
    <name type="scientific">Anabaena cylindrica (strain ATCC 27899 / PCC 7122)</name>
    <dbReference type="NCBI Taxonomy" id="272123"/>
    <lineage>
        <taxon>Bacteria</taxon>
        <taxon>Bacillati</taxon>
        <taxon>Cyanobacteriota</taxon>
        <taxon>Cyanophyceae</taxon>
        <taxon>Nostocales</taxon>
        <taxon>Nostocaceae</taxon>
        <taxon>Anabaena</taxon>
    </lineage>
</organism>
<name>K9ZLD8_ANACC</name>
<protein>
    <submittedName>
        <fullName evidence="1">Uncharacterized protein</fullName>
    </submittedName>
</protein>
<dbReference type="Proteomes" id="UP000010474">
    <property type="component" value="Chromosome"/>
</dbReference>
<keyword evidence="2" id="KW-1185">Reference proteome</keyword>
<proteinExistence type="predicted"/>
<gene>
    <name evidence="1" type="ordered locus">Anacy_3981</name>
</gene>
<dbReference type="AlphaFoldDB" id="K9ZLD8"/>
<dbReference type="KEGG" id="acy:Anacy_3981"/>
<dbReference type="HOGENOM" id="CLU_3401837_0_0_3"/>
<dbReference type="STRING" id="272123.Anacy_3981"/>
<accession>K9ZLD8</accession>
<evidence type="ECO:0000313" key="1">
    <source>
        <dbReference type="EMBL" id="AFZ59352.1"/>
    </source>
</evidence>
<evidence type="ECO:0000313" key="2">
    <source>
        <dbReference type="Proteomes" id="UP000010474"/>
    </source>
</evidence>